<dbReference type="STRING" id="1121322.SAMN02745136_03105"/>
<keyword evidence="2" id="KW-1185">Reference proteome</keyword>
<proteinExistence type="predicted"/>
<dbReference type="EMBL" id="FRAC01000015">
    <property type="protein sequence ID" value="SHK69100.1"/>
    <property type="molecule type" value="Genomic_DNA"/>
</dbReference>
<accession>A0A1M6UIX6</accession>
<evidence type="ECO:0000313" key="1">
    <source>
        <dbReference type="EMBL" id="SHK69100.1"/>
    </source>
</evidence>
<evidence type="ECO:0000313" key="2">
    <source>
        <dbReference type="Proteomes" id="UP000184386"/>
    </source>
</evidence>
<protein>
    <submittedName>
        <fullName evidence="1">Uncharacterized protein</fullName>
    </submittedName>
</protein>
<gene>
    <name evidence="1" type="ORF">SAMN02745136_03105</name>
</gene>
<name>A0A1M6UIX6_9FIRM</name>
<dbReference type="Proteomes" id="UP000184386">
    <property type="component" value="Unassembled WGS sequence"/>
</dbReference>
<dbReference type="RefSeq" id="WP_242962528.1">
    <property type="nucleotide sequence ID" value="NZ_FRAC01000015.1"/>
</dbReference>
<reference evidence="1" key="1">
    <citation type="submission" date="2016-11" db="EMBL/GenBank/DDBJ databases">
        <authorList>
            <person name="Jaros S."/>
            <person name="Januszkiewicz K."/>
            <person name="Wedrychowicz H."/>
        </authorList>
    </citation>
    <scope>NUCLEOTIDE SEQUENCE [LARGE SCALE GENOMIC DNA]</scope>
    <source>
        <strain evidence="1">DSM 15929</strain>
    </source>
</reference>
<organism evidence="1 2">
    <name type="scientific">Anaerocolumna jejuensis DSM 15929</name>
    <dbReference type="NCBI Taxonomy" id="1121322"/>
    <lineage>
        <taxon>Bacteria</taxon>
        <taxon>Bacillati</taxon>
        <taxon>Bacillota</taxon>
        <taxon>Clostridia</taxon>
        <taxon>Lachnospirales</taxon>
        <taxon>Lachnospiraceae</taxon>
        <taxon>Anaerocolumna</taxon>
    </lineage>
</organism>
<sequence>MNKLMGFFELRSSSLPVVPWEEYNKNTLLDENLLWTIRSAVFHGDDLNLPRLIGCNSHEAKIFADKTLDDLDDNGIVIYYPFFIAEKSGTMNVYKDKVVIEAVKDDLWNLVTYSERDVTVFISEQGIEYDGNEAFLTSIEMNELCNFVPKLRHMFRDFFIEGKSVLVEWSFAYNSDINKNKTGDKYLVFYEARTV</sequence>
<dbReference type="AlphaFoldDB" id="A0A1M6UIX6"/>